<dbReference type="InterPro" id="IPR032710">
    <property type="entry name" value="NTF2-like_dom_sf"/>
</dbReference>
<comment type="caution">
    <text evidence="11">The sequence shown here is derived from an EMBL/GenBank/DDBJ whole genome shotgun (WGS) entry which is preliminary data.</text>
</comment>
<dbReference type="OrthoDB" id="25872at2759"/>
<evidence type="ECO:0000256" key="4">
    <source>
        <dbReference type="ARBA" id="ARBA00022614"/>
    </source>
</evidence>
<keyword evidence="6" id="KW-0509">mRNA transport</keyword>
<dbReference type="EMBL" id="CAJGYM010000072">
    <property type="protein sequence ID" value="CAD6196466.1"/>
    <property type="molecule type" value="Genomic_DNA"/>
</dbReference>
<accession>A0A8S1HQC8</accession>
<reference evidence="11" key="1">
    <citation type="submission" date="2020-10" db="EMBL/GenBank/DDBJ databases">
        <authorList>
            <person name="Kikuchi T."/>
        </authorList>
    </citation>
    <scope>NUCLEOTIDE SEQUENCE</scope>
    <source>
        <strain evidence="11">NKZ352</strain>
    </source>
</reference>
<dbReference type="Pfam" id="PF22602">
    <property type="entry name" value="NXF_NTF2"/>
    <property type="match status" value="1"/>
</dbReference>
<keyword evidence="7" id="KW-0539">Nucleus</keyword>
<dbReference type="Gene3D" id="3.80.10.10">
    <property type="entry name" value="Ribonuclease Inhibitor"/>
    <property type="match status" value="1"/>
</dbReference>
<evidence type="ECO:0000256" key="6">
    <source>
        <dbReference type="ARBA" id="ARBA00022816"/>
    </source>
</evidence>
<dbReference type="PROSITE" id="PS51450">
    <property type="entry name" value="LRR"/>
    <property type="match status" value="2"/>
</dbReference>
<dbReference type="GO" id="GO:0016973">
    <property type="term" value="P:poly(A)+ mRNA export from nucleus"/>
    <property type="evidence" value="ECO:0007669"/>
    <property type="project" value="TreeGrafter"/>
</dbReference>
<gene>
    <name evidence="11" type="ORF">CAUJ_LOCUS12380</name>
</gene>
<dbReference type="InterPro" id="IPR057125">
    <property type="entry name" value="NXF1/2/3/5-like_LRR"/>
</dbReference>
<dbReference type="PANTHER" id="PTHR10662:SF22">
    <property type="entry name" value="NUCLEAR RNA EXPORT FACTOR 1"/>
    <property type="match status" value="1"/>
</dbReference>
<evidence type="ECO:0000259" key="9">
    <source>
        <dbReference type="PROSITE" id="PS50177"/>
    </source>
</evidence>
<evidence type="ECO:0000256" key="7">
    <source>
        <dbReference type="ARBA" id="ARBA00023242"/>
    </source>
</evidence>
<name>A0A8S1HQC8_9PELO</name>
<dbReference type="InterPro" id="IPR012677">
    <property type="entry name" value="Nucleotide-bd_a/b_plait_sf"/>
</dbReference>
<dbReference type="Gene3D" id="1.10.8.10">
    <property type="entry name" value="DNA helicase RuvA subunit, C-terminal domain"/>
    <property type="match status" value="1"/>
</dbReference>
<proteinExistence type="inferred from homology"/>
<organism evidence="11 12">
    <name type="scientific">Caenorhabditis auriculariae</name>
    <dbReference type="NCBI Taxonomy" id="2777116"/>
    <lineage>
        <taxon>Eukaryota</taxon>
        <taxon>Metazoa</taxon>
        <taxon>Ecdysozoa</taxon>
        <taxon>Nematoda</taxon>
        <taxon>Chromadorea</taxon>
        <taxon>Rhabditida</taxon>
        <taxon>Rhabditina</taxon>
        <taxon>Rhabditomorpha</taxon>
        <taxon>Rhabditoidea</taxon>
        <taxon>Rhabditidae</taxon>
        <taxon>Peloderinae</taxon>
        <taxon>Caenorhabditis</taxon>
    </lineage>
</organism>
<keyword evidence="5" id="KW-0677">Repeat</keyword>
<evidence type="ECO:0000256" key="3">
    <source>
        <dbReference type="ARBA" id="ARBA00022448"/>
    </source>
</evidence>
<dbReference type="InterPro" id="IPR001611">
    <property type="entry name" value="Leu-rich_rpt"/>
</dbReference>
<feature type="domain" description="NTF2" evidence="9">
    <location>
        <begin position="348"/>
        <end position="510"/>
    </location>
</feature>
<evidence type="ECO:0000256" key="1">
    <source>
        <dbReference type="ARBA" id="ARBA00004642"/>
    </source>
</evidence>
<keyword evidence="12" id="KW-1185">Reference proteome</keyword>
<dbReference type="InterPro" id="IPR009060">
    <property type="entry name" value="UBA-like_sf"/>
</dbReference>
<protein>
    <submittedName>
        <fullName evidence="11">Uncharacterized protein</fullName>
    </submittedName>
</protein>
<dbReference type="FunFam" id="3.80.10.10:FF:000384">
    <property type="entry name" value="Nuclear RNA export factor 1"/>
    <property type="match status" value="1"/>
</dbReference>
<dbReference type="FunFam" id="1.10.8.10:FF:000018">
    <property type="entry name" value="Nuclear RNA export factor 1"/>
    <property type="match status" value="1"/>
</dbReference>
<dbReference type="InterPro" id="IPR005637">
    <property type="entry name" value="TAP_C_dom"/>
</dbReference>
<evidence type="ECO:0000256" key="8">
    <source>
        <dbReference type="SAM" id="MobiDB-lite"/>
    </source>
</evidence>
<dbReference type="InterPro" id="IPR015245">
    <property type="entry name" value="Tap_RNA-bd"/>
</dbReference>
<dbReference type="Gene3D" id="3.10.450.50">
    <property type="match status" value="1"/>
</dbReference>
<dbReference type="GO" id="GO:0005654">
    <property type="term" value="C:nucleoplasm"/>
    <property type="evidence" value="ECO:0007669"/>
    <property type="project" value="UniProtKB-SubCell"/>
</dbReference>
<dbReference type="PROSITE" id="PS50177">
    <property type="entry name" value="NTF2_DOMAIN"/>
    <property type="match status" value="1"/>
</dbReference>
<dbReference type="Proteomes" id="UP000835052">
    <property type="component" value="Unassembled WGS sequence"/>
</dbReference>
<dbReference type="SUPFAM" id="SSF46934">
    <property type="entry name" value="UBA-like"/>
    <property type="match status" value="1"/>
</dbReference>
<dbReference type="SUPFAM" id="SSF52058">
    <property type="entry name" value="L domain-like"/>
    <property type="match status" value="1"/>
</dbReference>
<dbReference type="CDD" id="cd14342">
    <property type="entry name" value="UBA_TAP-C"/>
    <property type="match status" value="1"/>
</dbReference>
<evidence type="ECO:0000313" key="11">
    <source>
        <dbReference type="EMBL" id="CAD6196466.1"/>
    </source>
</evidence>
<evidence type="ECO:0000256" key="5">
    <source>
        <dbReference type="ARBA" id="ARBA00022737"/>
    </source>
</evidence>
<keyword evidence="4" id="KW-0433">Leucine-rich repeat</keyword>
<dbReference type="InterPro" id="IPR018222">
    <property type="entry name" value="Nuclear_transport_factor_2_euk"/>
</dbReference>
<dbReference type="InterPro" id="IPR002075">
    <property type="entry name" value="NTF2_dom"/>
</dbReference>
<dbReference type="Pfam" id="PF24048">
    <property type="entry name" value="LRR_NXF1-5"/>
    <property type="match status" value="1"/>
</dbReference>
<dbReference type="SMART" id="SM00804">
    <property type="entry name" value="TAP_C"/>
    <property type="match status" value="1"/>
</dbReference>
<dbReference type="Pfam" id="PF03943">
    <property type="entry name" value="TAP_C"/>
    <property type="match status" value="1"/>
</dbReference>
<dbReference type="GO" id="GO:0003723">
    <property type="term" value="F:RNA binding"/>
    <property type="evidence" value="ECO:0007669"/>
    <property type="project" value="InterPro"/>
</dbReference>
<comment type="subcellular location">
    <subcellularLocation>
        <location evidence="1">Nucleus</location>
        <location evidence="1">Nucleoplasm</location>
    </subcellularLocation>
</comment>
<comment type="similarity">
    <text evidence="2">Belongs to the NXF family.</text>
</comment>
<feature type="region of interest" description="Disordered" evidence="8">
    <location>
        <begin position="1"/>
        <end position="21"/>
    </location>
</feature>
<dbReference type="AlphaFoldDB" id="A0A8S1HQC8"/>
<dbReference type="InterPro" id="IPR030217">
    <property type="entry name" value="NXF_fam"/>
</dbReference>
<feature type="domain" description="TAP-C" evidence="10">
    <location>
        <begin position="562"/>
        <end position="615"/>
    </location>
</feature>
<evidence type="ECO:0000313" key="12">
    <source>
        <dbReference type="Proteomes" id="UP000835052"/>
    </source>
</evidence>
<dbReference type="InterPro" id="IPR032675">
    <property type="entry name" value="LRR_dom_sf"/>
</dbReference>
<dbReference type="Gene3D" id="3.30.70.330">
    <property type="match status" value="1"/>
</dbReference>
<dbReference type="SUPFAM" id="SSF54928">
    <property type="entry name" value="RNA-binding domain, RBD"/>
    <property type="match status" value="1"/>
</dbReference>
<keyword evidence="3" id="KW-0813">Transport</keyword>
<evidence type="ECO:0000259" key="10">
    <source>
        <dbReference type="PROSITE" id="PS51281"/>
    </source>
</evidence>
<dbReference type="InterPro" id="IPR035979">
    <property type="entry name" value="RBD_domain_sf"/>
</dbReference>
<dbReference type="Pfam" id="PF09162">
    <property type="entry name" value="Tap-RNA_bind"/>
    <property type="match status" value="1"/>
</dbReference>
<dbReference type="GO" id="GO:0005737">
    <property type="term" value="C:cytoplasm"/>
    <property type="evidence" value="ECO:0007669"/>
    <property type="project" value="InterPro"/>
</dbReference>
<evidence type="ECO:0000256" key="2">
    <source>
        <dbReference type="ARBA" id="ARBA00009285"/>
    </source>
</evidence>
<dbReference type="SUPFAM" id="SSF54427">
    <property type="entry name" value="NTF2-like"/>
    <property type="match status" value="1"/>
</dbReference>
<dbReference type="PANTHER" id="PTHR10662">
    <property type="entry name" value="NUCLEAR RNA EXPORT FACTOR"/>
    <property type="match status" value="1"/>
</dbReference>
<dbReference type="PROSITE" id="PS51281">
    <property type="entry name" value="TAP_C"/>
    <property type="match status" value="1"/>
</dbReference>
<sequence>MYSRGNFNAPRRGVKQLAKDKSKTYTRIDSDIASNYYNEDDEEPTGRVLPQQNRYLSTQRRNFNAPANRSPPAFVDKKAEMVFKIKVPFGDIKYTTKWIIKQLNQKIDNIKIYLPTVTPRGDLEFIVRDEDTAEAIKAVSRRIIHRETGDRIDFFPRKVPAPWLRLKPEELKTIHEVIDSRFSASNRTLNLENFGADSAFKAKDMDMVLTKNNVILAVVDRIDEKYGNLEVLILSKNRIRYFDYLQSLPSVAKFLKCLDLSHNMITDFSELEKLSGLPLNALNLEGNPGCELISSQSSYISTVQKSFPRVSFLDGAEIQPLVSGLEEEPTLKMPFRAGFYVDDNLRSLIELFVINYFNFYDGENGAVTRKNLVNAYDADNSTFTLSIANLRDIVGVRYHDDECYSSYLRLSHNILREDKFARNRSQRVIKGAMEIAVALSKLPITNHYKESFIVDCFLVTKDLLGFTVHGLFEDGTKTSTVPKLQMFTRTFIVAARGPNSVAAISDSLFISAALPERIARYKALLDKGTSSGSATMADSFNNPAALSTTDAIDGLVLNEDQQKKEQMIAALCQFSGMVVAWSSKCLEDSNWDFEAARKIFIEYKDRIPREAFVVT</sequence>